<dbReference type="EMBL" id="MHIR01000022">
    <property type="protein sequence ID" value="OGY57508.1"/>
    <property type="molecule type" value="Genomic_DNA"/>
</dbReference>
<organism evidence="1 2">
    <name type="scientific">Candidatus Buchananbacteria bacterium RIFCSPLOWO2_02_FULL_46_11b</name>
    <dbReference type="NCBI Taxonomy" id="1797548"/>
    <lineage>
        <taxon>Bacteria</taxon>
        <taxon>Candidatus Buchananiibacteriota</taxon>
    </lineage>
</organism>
<evidence type="ECO:0000313" key="2">
    <source>
        <dbReference type="Proteomes" id="UP000177408"/>
    </source>
</evidence>
<proteinExistence type="predicted"/>
<sequence length="309" mass="34162">MSTTAEVLEKLRGLDGPTLLALVDTFPGERQGIDAVLNGSKTIKLEDAVRLLFDKNSRFIPFAGMESRFCDPAPKYRVSQPEINLGQYLEACRRFLPKELADTLMGQSEFEDSVRKVKARLEGDERTKNALKGPWFPVALPKMDGDYGAILDILAEAAKKAYEAAFPGRTFYNHRHETLAEQTSIVPGTRHDRLVEAVKEKSQAGIFLLPFGGFSIEACRETFSGHNYSVNIPEWLTLGGGWDTAMAYLAYSKVLCRNIETPIVRCAALNWQSGCSLGFRACDAHASFGHTYDLANAKDSYSAGVFCRG</sequence>
<protein>
    <submittedName>
        <fullName evidence="1">Uncharacterized protein</fullName>
    </submittedName>
</protein>
<gene>
    <name evidence="1" type="ORF">A3H67_01795</name>
</gene>
<name>A0A1G1YYQ7_9BACT</name>
<reference evidence="1 2" key="1">
    <citation type="journal article" date="2016" name="Nat. Commun.">
        <title>Thousands of microbial genomes shed light on interconnected biogeochemical processes in an aquifer system.</title>
        <authorList>
            <person name="Anantharaman K."/>
            <person name="Brown C.T."/>
            <person name="Hug L.A."/>
            <person name="Sharon I."/>
            <person name="Castelle C.J."/>
            <person name="Probst A.J."/>
            <person name="Thomas B.C."/>
            <person name="Singh A."/>
            <person name="Wilkins M.J."/>
            <person name="Karaoz U."/>
            <person name="Brodie E.L."/>
            <person name="Williams K.H."/>
            <person name="Hubbard S.S."/>
            <person name="Banfield J.F."/>
        </authorList>
    </citation>
    <scope>NUCLEOTIDE SEQUENCE [LARGE SCALE GENOMIC DNA]</scope>
</reference>
<comment type="caution">
    <text evidence="1">The sequence shown here is derived from an EMBL/GenBank/DDBJ whole genome shotgun (WGS) entry which is preliminary data.</text>
</comment>
<dbReference type="AlphaFoldDB" id="A0A1G1YYQ7"/>
<accession>A0A1G1YYQ7</accession>
<dbReference type="Proteomes" id="UP000177408">
    <property type="component" value="Unassembled WGS sequence"/>
</dbReference>
<evidence type="ECO:0000313" key="1">
    <source>
        <dbReference type="EMBL" id="OGY57508.1"/>
    </source>
</evidence>